<dbReference type="GO" id="GO:1990071">
    <property type="term" value="C:TRAPPII protein complex"/>
    <property type="evidence" value="ECO:0007669"/>
    <property type="project" value="InterPro"/>
</dbReference>
<feature type="domain" description="TRAPPC10/Trs130 C-terminal" evidence="5">
    <location>
        <begin position="1339"/>
        <end position="1504"/>
    </location>
</feature>
<proteinExistence type="predicted"/>
<dbReference type="InterPro" id="IPR045126">
    <property type="entry name" value="TRAPPC10/Trs130"/>
</dbReference>
<evidence type="ECO:0000259" key="7">
    <source>
        <dbReference type="Pfam" id="PF23274"/>
    </source>
</evidence>
<dbReference type="Pfam" id="PF23274">
    <property type="entry name" value="DUF7077"/>
    <property type="match status" value="1"/>
</dbReference>
<dbReference type="VEuPathDB" id="FungiDB:GMDG_04808"/>
<keyword evidence="3" id="KW-0333">Golgi apparatus</keyword>
<dbReference type="Pfam" id="PF24965">
    <property type="entry name" value="TRS130_4HB"/>
    <property type="match status" value="1"/>
</dbReference>
<dbReference type="PANTHER" id="PTHR13251">
    <property type="entry name" value="EPILEPSY HOLOPROSENCEPHALY CANDIDATE 1/TMEM1"/>
    <property type="match status" value="1"/>
</dbReference>
<feature type="region of interest" description="Disordered" evidence="4">
    <location>
        <begin position="672"/>
        <end position="704"/>
    </location>
</feature>
<feature type="domain" description="Trs130 NTS" evidence="8">
    <location>
        <begin position="708"/>
        <end position="806"/>
    </location>
</feature>
<dbReference type="GO" id="GO:0034498">
    <property type="term" value="P:early endosome to Golgi transport"/>
    <property type="evidence" value="ECO:0007669"/>
    <property type="project" value="TreeGrafter"/>
</dbReference>
<dbReference type="Pfam" id="PF24967">
    <property type="entry name" value="NTS_TR130"/>
    <property type="match status" value="1"/>
</dbReference>
<dbReference type="InterPro" id="IPR055505">
    <property type="entry name" value="DUF7077"/>
</dbReference>
<evidence type="ECO:0000259" key="5">
    <source>
        <dbReference type="Pfam" id="PF12584"/>
    </source>
</evidence>
<feature type="compositionally biased region" description="Basic and acidic residues" evidence="4">
    <location>
        <begin position="689"/>
        <end position="700"/>
    </location>
</feature>
<evidence type="ECO:0000256" key="2">
    <source>
        <dbReference type="ARBA" id="ARBA00022448"/>
    </source>
</evidence>
<protein>
    <recommendedName>
        <fullName evidence="10">Trafficking protein particle complex subunit 10</fullName>
    </recommendedName>
</protein>
<dbReference type="RefSeq" id="XP_024323872.1">
    <property type="nucleotide sequence ID" value="XM_024468764.1"/>
</dbReference>
<dbReference type="InterPro" id="IPR056913">
    <property type="entry name" value="TRAPPC10/Trs130_N"/>
</dbReference>
<name>A0A177A8X1_9PEZI</name>
<dbReference type="InterPro" id="IPR022233">
    <property type="entry name" value="TRAPPC10/Trs130_C"/>
</dbReference>
<evidence type="ECO:0000256" key="3">
    <source>
        <dbReference type="ARBA" id="ARBA00023034"/>
    </source>
</evidence>
<feature type="compositionally biased region" description="Low complexity" evidence="4">
    <location>
        <begin position="60"/>
        <end position="71"/>
    </location>
</feature>
<evidence type="ECO:0000256" key="4">
    <source>
        <dbReference type="SAM" id="MobiDB-lite"/>
    </source>
</evidence>
<dbReference type="GeneID" id="36288206"/>
<feature type="region of interest" description="Disordered" evidence="4">
    <location>
        <begin position="60"/>
        <end position="123"/>
    </location>
</feature>
<gene>
    <name evidence="9" type="ORF">VC83_05139</name>
</gene>
<keyword evidence="2" id="KW-0813">Transport</keyword>
<dbReference type="GO" id="GO:0006891">
    <property type="term" value="P:intra-Golgi vesicle-mediated transport"/>
    <property type="evidence" value="ECO:0007669"/>
    <property type="project" value="TreeGrafter"/>
</dbReference>
<evidence type="ECO:0000256" key="1">
    <source>
        <dbReference type="ARBA" id="ARBA00004555"/>
    </source>
</evidence>
<evidence type="ECO:0000259" key="6">
    <source>
        <dbReference type="Pfam" id="PF23036"/>
    </source>
</evidence>
<feature type="domain" description="DUF7077" evidence="7">
    <location>
        <begin position="999"/>
        <end position="1119"/>
    </location>
</feature>
<dbReference type="eggNOG" id="KOG1931">
    <property type="taxonomic scope" value="Eukaryota"/>
</dbReference>
<sequence length="1534" mass="169212">MEQPSSSSKVTVEYFDPYNVYELLSPGLLARLPLRTLRWESHAGPLRSIRSLHVDLVPAADARPPSSASSPELSRVKSNDSTTSDDDGFRTQPLGKSSNDRDREEGKPAPLQAPVKGRRHQIPGLRQTPYLKVLLLRCDDNDTYKVQARKQVREWVKAHTPPAQSTAKISAQENHDAFEYLILHVIVPNTAAATQPRVSAKGGNTIFEKLKADFNGTAKAPVDRVAQIRIGVNDVPYDRLPRVVPAIPGSYAESAQEHEAAWQDLIAKFKKLILDSFDMRVTQYEDDIKEKDAQRALPGWNFCTFFVLKEGLARGFESVGLVEDALVGYDELAVRLDAIFREQAATGTGAEYGGSFLPYTDDLFGQVEQAKKKIANGDAVDPSDSERTADLQSSDSAQEADQDEILLSADRKPYRELILANNISIFDFRCYLFARQLSLLLRMGNALSSREELLAKLKEQRETSLLGVVARHPPTQAHEEGENLALLSEICRRSINFLASISRIMRDDITSALYILKEKNLDAKSSTAEDLATVQAIDNVVSSFTFSVTQQILAQTATKALPIPASNLAPMSATDGPDQEKATIPEPKTMMHPARSSSLITNPPPRATSPGVFPGRRVSSAAVESNASVSSTFLKAGLEDLAAGRAHIYLLSRIVLERLGKKREWSVGWEELQSSNGGTGTMEEVDLNSDSKDSPKKADKSMPSLQGIDNKLLRTALETQGDFNRLYEILTDKALRHFSVAGHTQSVQANMADLAVLRYHLDDYAGAASYLYRIAQFYGESGWEQIQMSMLVMYTRCLKELKRNDEYVRMAINLLAKAAGYAKSDYFRKSGVKLGHEDALEALEDISVDGYLTELMTIVPTLQNDFAVSLKYFFARIEVEGAARYHEGRDSFSIQLKLRYLLPDDLHIDKAKARLVPVTAGQARDIWLDLQEPMDLKPGINRLQFQSNVTIPGTYVVKQLVLYSSKMVMSYETESAPPAMTQSMDFFKCHRIRLYQRADSFDAKLAASQNLHLDRQRALEVTFSSGWNDVASGEIHVRAATAGLRLQTAETKVLDGELEIMKKSNPGVIRFGALPANSTVKLSLPFSLEQETSTLALKVEMSYTVGEEVFFLACSPTISVLLPLGVNVQDVFKRKALFSKFTISSATTNPLRLLSSSLSESDIYEACSGDEFMDSVVIYPRQSASLLYRINRRKTPIIPAGGKKKQVSSLQLKLHYICLEEEIDDAITSALTTSLKPTPLHQYTRLIIPAILSVLHSRLSAYDLERAALLGELLTSTLLDTNWSPYFSGLHTSSQQPTDVPTQIATWIRAFHAAHPFIPLPPFVTTANTIAQSRSITIPVAVPSITVVHTADLQLTTPSPHGADTTTDDLVAITNQPIPATLVLKHTRAWDSPDSPHRATELAFTYELRAPSDTWLLGGRRKGGFKIPASGIAPTTLRFPVLLIPLREGYLPFPSLEVKAVPVVGAGAGAEMKADKEKGEVKKEEGVRVTSECDYGNVAMLVRVFSDAFKTTVSLDASGPQGGAWLLESKRRGE</sequence>
<organism evidence="9">
    <name type="scientific">Pseudogymnoascus destructans</name>
    <dbReference type="NCBI Taxonomy" id="655981"/>
    <lineage>
        <taxon>Eukaryota</taxon>
        <taxon>Fungi</taxon>
        <taxon>Dikarya</taxon>
        <taxon>Ascomycota</taxon>
        <taxon>Pezizomycotina</taxon>
        <taxon>Leotiomycetes</taxon>
        <taxon>Thelebolales</taxon>
        <taxon>Thelebolaceae</taxon>
        <taxon>Pseudogymnoascus</taxon>
    </lineage>
</organism>
<dbReference type="Pfam" id="PF23036">
    <property type="entry name" value="TRAPPC10_1st"/>
    <property type="match status" value="1"/>
</dbReference>
<dbReference type="InterPro" id="IPR056916">
    <property type="entry name" value="NTS_TR130"/>
</dbReference>
<dbReference type="PANTHER" id="PTHR13251:SF3">
    <property type="entry name" value="TRAFFICKING PROTEIN PARTICLE COMPLEX SUBUNIT 10"/>
    <property type="match status" value="1"/>
</dbReference>
<dbReference type="GO" id="GO:0005829">
    <property type="term" value="C:cytosol"/>
    <property type="evidence" value="ECO:0007669"/>
    <property type="project" value="GOC"/>
</dbReference>
<accession>A0A177A8X1</accession>
<dbReference type="Pfam" id="PF12584">
    <property type="entry name" value="TRAPPC10"/>
    <property type="match status" value="1"/>
</dbReference>
<feature type="compositionally biased region" description="Basic and acidic residues" evidence="4">
    <location>
        <begin position="98"/>
        <end position="107"/>
    </location>
</feature>
<evidence type="ECO:0008006" key="10">
    <source>
        <dbReference type="Google" id="ProtNLM"/>
    </source>
</evidence>
<dbReference type="EMBL" id="KV441396">
    <property type="protein sequence ID" value="OAF58587.1"/>
    <property type="molecule type" value="Genomic_DNA"/>
</dbReference>
<feature type="domain" description="TRAPPC10/Trs130 N-terminal" evidence="6">
    <location>
        <begin position="123"/>
        <end position="446"/>
    </location>
</feature>
<evidence type="ECO:0000313" key="9">
    <source>
        <dbReference type="EMBL" id="OAF58587.1"/>
    </source>
</evidence>
<evidence type="ECO:0000259" key="8">
    <source>
        <dbReference type="Pfam" id="PF24967"/>
    </source>
</evidence>
<dbReference type="Proteomes" id="UP000077154">
    <property type="component" value="Unassembled WGS sequence"/>
</dbReference>
<comment type="subcellular location">
    <subcellularLocation>
        <location evidence="1">Golgi apparatus</location>
    </subcellularLocation>
</comment>
<feature type="region of interest" description="Disordered" evidence="4">
    <location>
        <begin position="375"/>
        <end position="402"/>
    </location>
</feature>
<feature type="region of interest" description="Disordered" evidence="4">
    <location>
        <begin position="568"/>
        <end position="613"/>
    </location>
</feature>
<dbReference type="OrthoDB" id="10256906at2759"/>
<reference evidence="9" key="1">
    <citation type="submission" date="2016-03" db="EMBL/GenBank/DDBJ databases">
        <title>Updated assembly of Pseudogymnoascus destructans, the fungus causing white-nose syndrome of bats.</title>
        <authorList>
            <person name="Palmer J.M."/>
            <person name="Drees K.P."/>
            <person name="Foster J.T."/>
            <person name="Lindner D.L."/>
        </authorList>
    </citation>
    <scope>NUCLEOTIDE SEQUENCE [LARGE SCALE GENOMIC DNA]</scope>
    <source>
        <strain evidence="9">20631-21</strain>
    </source>
</reference>